<keyword evidence="1" id="KW-0175">Coiled coil</keyword>
<sequence>MPILRPLAWLFALLLLIVAAIAVFALTFDANHYKPEITALVKEQTGRTLNIGGDIHLSFYPDIALQLGQVTLGNAKGFTHEPFAEAQNARVTVQFLPLLEQQLKINEVHLQGLKLNLHRNKNGKTNWQDLLPENSPQANANAGEAMTSLLGGMVITGVSVEDSQVSWQDDQQGKTLKLTPLNLKTGTFHPGKPVDIRLDTHLAQSQPALDMQLTLATTAQLADNQDDFSLSNLSLQVKLPERLDASISGNLQGNLGNERATVPDLQAAVTLAGQGRFKLGGRLEANLAKQVLTLAGLQTTAQFNSAATGQVDATLSGDARLDLAKQLLRVNGMQLQTQLQGGDLPVQSLAATLSGEPSYHLDKQQLDITELKWRADVKAPQLPGGQLQQQSSGKLSLNLESGKGLLDLSQTQLNSADHQLDGSVQVHDPLSPKRVVEGKFKANQLSYPPFTLQEARLGVQFENGQVTLTPSGTLFKGAYQGSITIDTLQSPAKLHSEHKVQKLRTEELLFALTDDRLVTGALDMTATLDSVVGDAPLFKQNLNGLLNLNLNDGTIRDANFAQKTREVVKLFEKERVNELGEKEVAFTKLEGQWQVQQGVFRTAENVMLAPHFQVKGNGDVNIVNESLDFKLRISEKPHPDKPEGLFAPLHIHGPWKQLSYEVELDVLLKALAKRELDKETTKLQERFETEKQQQVDALQQKRDDAKQRLQQELQGEADKLEQRLQDELKDKFKGLF</sequence>
<dbReference type="GO" id="GO:0005886">
    <property type="term" value="C:plasma membrane"/>
    <property type="evidence" value="ECO:0007669"/>
    <property type="project" value="TreeGrafter"/>
</dbReference>
<dbReference type="AlphaFoldDB" id="A0A1H3XLW7"/>
<dbReference type="Pfam" id="PF05170">
    <property type="entry name" value="AsmA"/>
    <property type="match status" value="1"/>
</dbReference>
<evidence type="ECO:0000313" key="4">
    <source>
        <dbReference type="Proteomes" id="UP000199397"/>
    </source>
</evidence>
<dbReference type="Proteomes" id="UP000199397">
    <property type="component" value="Unassembled WGS sequence"/>
</dbReference>
<accession>A0A1H3XLW7</accession>
<organism evidence="3 4">
    <name type="scientific">Thiothrix caldifontis</name>
    <dbReference type="NCBI Taxonomy" id="525918"/>
    <lineage>
        <taxon>Bacteria</taxon>
        <taxon>Pseudomonadati</taxon>
        <taxon>Pseudomonadota</taxon>
        <taxon>Gammaproteobacteria</taxon>
        <taxon>Thiotrichales</taxon>
        <taxon>Thiotrichaceae</taxon>
        <taxon>Thiothrix</taxon>
    </lineage>
</organism>
<evidence type="ECO:0000313" key="3">
    <source>
        <dbReference type="EMBL" id="SDZ99931.1"/>
    </source>
</evidence>
<dbReference type="PANTHER" id="PTHR30441:SF4">
    <property type="entry name" value="PROTEIN ASMA"/>
    <property type="match status" value="1"/>
</dbReference>
<feature type="coiled-coil region" evidence="1">
    <location>
        <begin position="673"/>
        <end position="730"/>
    </location>
</feature>
<dbReference type="PANTHER" id="PTHR30441">
    <property type="entry name" value="DUF748 DOMAIN-CONTAINING PROTEIN"/>
    <property type="match status" value="1"/>
</dbReference>
<dbReference type="EMBL" id="FNQP01000003">
    <property type="protein sequence ID" value="SDZ99931.1"/>
    <property type="molecule type" value="Genomic_DNA"/>
</dbReference>
<reference evidence="3 4" key="1">
    <citation type="submission" date="2016-10" db="EMBL/GenBank/DDBJ databases">
        <authorList>
            <person name="de Groot N.N."/>
        </authorList>
    </citation>
    <scope>NUCLEOTIDE SEQUENCE [LARGE SCALE GENOMIC DNA]</scope>
    <source>
        <strain evidence="3 4">DSM 21228</strain>
    </source>
</reference>
<dbReference type="RefSeq" id="WP_093065498.1">
    <property type="nucleotide sequence ID" value="NZ_FNQP01000003.1"/>
</dbReference>
<dbReference type="STRING" id="525918.SAMN05660964_00728"/>
<dbReference type="OrthoDB" id="9766390at2"/>
<evidence type="ECO:0000259" key="2">
    <source>
        <dbReference type="Pfam" id="PF05170"/>
    </source>
</evidence>
<feature type="domain" description="AsmA" evidence="2">
    <location>
        <begin position="8"/>
        <end position="602"/>
    </location>
</feature>
<protein>
    <submittedName>
        <fullName evidence="3">Uncharacterized protein involved in outer membrane biogenesis</fullName>
    </submittedName>
</protein>
<gene>
    <name evidence="3" type="ORF">SAMN05660964_00728</name>
</gene>
<dbReference type="InterPro" id="IPR052894">
    <property type="entry name" value="AsmA-related"/>
</dbReference>
<dbReference type="GO" id="GO:0090313">
    <property type="term" value="P:regulation of protein targeting to membrane"/>
    <property type="evidence" value="ECO:0007669"/>
    <property type="project" value="TreeGrafter"/>
</dbReference>
<dbReference type="InterPro" id="IPR007844">
    <property type="entry name" value="AsmA"/>
</dbReference>
<evidence type="ECO:0000256" key="1">
    <source>
        <dbReference type="SAM" id="Coils"/>
    </source>
</evidence>
<proteinExistence type="predicted"/>
<keyword evidence="4" id="KW-1185">Reference proteome</keyword>
<name>A0A1H3XLW7_9GAMM</name>